<evidence type="ECO:0000256" key="2">
    <source>
        <dbReference type="ARBA" id="ARBA00012483"/>
    </source>
</evidence>
<reference evidence="11" key="1">
    <citation type="submission" date="2016-11" db="EMBL/GenBank/DDBJ databases">
        <title>The genome of Nicotiana attenuata.</title>
        <authorList>
            <person name="Xu S."/>
            <person name="Brockmoeller T."/>
            <person name="Gaquerel E."/>
            <person name="Navarro A."/>
            <person name="Kuhl H."/>
            <person name="Gase K."/>
            <person name="Ling Z."/>
            <person name="Zhou W."/>
            <person name="Kreitzer C."/>
            <person name="Stanke M."/>
            <person name="Tang H."/>
            <person name="Lyons E."/>
            <person name="Pandey P."/>
            <person name="Pandey S.P."/>
            <person name="Timmermann B."/>
            <person name="Baldwin I.T."/>
        </authorList>
    </citation>
    <scope>NUCLEOTIDE SEQUENCE [LARGE SCALE GENOMIC DNA]</scope>
    <source>
        <strain evidence="11">UT</strain>
    </source>
</reference>
<dbReference type="Pfam" id="PF13639">
    <property type="entry name" value="zf-RING_2"/>
    <property type="match status" value="1"/>
</dbReference>
<feature type="region of interest" description="Disordered" evidence="9">
    <location>
        <begin position="1"/>
        <end position="53"/>
    </location>
</feature>
<dbReference type="OMA" id="CAICHVE"/>
<dbReference type="PANTHER" id="PTHR22937">
    <property type="entry name" value="E3 UBIQUITIN-PROTEIN LIGASE RNF165"/>
    <property type="match status" value="1"/>
</dbReference>
<evidence type="ECO:0000256" key="3">
    <source>
        <dbReference type="ARBA" id="ARBA00022679"/>
    </source>
</evidence>
<organism evidence="11 12">
    <name type="scientific">Nicotiana attenuata</name>
    <name type="common">Coyote tobacco</name>
    <dbReference type="NCBI Taxonomy" id="49451"/>
    <lineage>
        <taxon>Eukaryota</taxon>
        <taxon>Viridiplantae</taxon>
        <taxon>Streptophyta</taxon>
        <taxon>Embryophyta</taxon>
        <taxon>Tracheophyta</taxon>
        <taxon>Spermatophyta</taxon>
        <taxon>Magnoliopsida</taxon>
        <taxon>eudicotyledons</taxon>
        <taxon>Gunneridae</taxon>
        <taxon>Pentapetalae</taxon>
        <taxon>asterids</taxon>
        <taxon>lamiids</taxon>
        <taxon>Solanales</taxon>
        <taxon>Solanaceae</taxon>
        <taxon>Nicotianoideae</taxon>
        <taxon>Nicotianeae</taxon>
        <taxon>Nicotiana</taxon>
    </lineage>
</organism>
<dbReference type="KEGG" id="nau:109219304"/>
<dbReference type="GO" id="GO:0008270">
    <property type="term" value="F:zinc ion binding"/>
    <property type="evidence" value="ECO:0007669"/>
    <property type="project" value="UniProtKB-KW"/>
</dbReference>
<dbReference type="GO" id="GO:0005634">
    <property type="term" value="C:nucleus"/>
    <property type="evidence" value="ECO:0007669"/>
    <property type="project" value="TreeGrafter"/>
</dbReference>
<dbReference type="InterPro" id="IPR045191">
    <property type="entry name" value="MBR1/2-like"/>
</dbReference>
<evidence type="ECO:0000256" key="6">
    <source>
        <dbReference type="ARBA" id="ARBA00022786"/>
    </source>
</evidence>
<feature type="compositionally biased region" description="Polar residues" evidence="9">
    <location>
        <begin position="37"/>
        <end position="53"/>
    </location>
</feature>
<dbReference type="SUPFAM" id="SSF57850">
    <property type="entry name" value="RING/U-box"/>
    <property type="match status" value="1"/>
</dbReference>
<dbReference type="EMBL" id="MJEQ01004574">
    <property type="protein sequence ID" value="OIT21137.1"/>
    <property type="molecule type" value="Genomic_DNA"/>
</dbReference>
<evidence type="ECO:0000259" key="10">
    <source>
        <dbReference type="PROSITE" id="PS50089"/>
    </source>
</evidence>
<evidence type="ECO:0000256" key="8">
    <source>
        <dbReference type="PROSITE-ProRule" id="PRU00175"/>
    </source>
</evidence>
<dbReference type="InterPro" id="IPR013083">
    <property type="entry name" value="Znf_RING/FYVE/PHD"/>
</dbReference>
<dbReference type="Gene3D" id="3.30.40.10">
    <property type="entry name" value="Zinc/RING finger domain, C3HC4 (zinc finger)"/>
    <property type="match status" value="1"/>
</dbReference>
<comment type="caution">
    <text evidence="11">The sequence shown here is derived from an EMBL/GenBank/DDBJ whole genome shotgun (WGS) entry which is preliminary data.</text>
</comment>
<evidence type="ECO:0000313" key="12">
    <source>
        <dbReference type="Proteomes" id="UP000187609"/>
    </source>
</evidence>
<dbReference type="Proteomes" id="UP000187609">
    <property type="component" value="Unassembled WGS sequence"/>
</dbReference>
<dbReference type="PROSITE" id="PS50089">
    <property type="entry name" value="ZF_RING_2"/>
    <property type="match status" value="1"/>
</dbReference>
<feature type="compositionally biased region" description="Polar residues" evidence="9">
    <location>
        <begin position="1"/>
        <end position="13"/>
    </location>
</feature>
<keyword evidence="5 8" id="KW-0863">Zinc-finger</keyword>
<evidence type="ECO:0000313" key="11">
    <source>
        <dbReference type="EMBL" id="OIT21137.1"/>
    </source>
</evidence>
<comment type="catalytic activity">
    <reaction evidence="1">
        <text>S-ubiquitinyl-[E2 ubiquitin-conjugating enzyme]-L-cysteine + [acceptor protein]-L-lysine = [E2 ubiquitin-conjugating enzyme]-L-cysteine + N(6)-ubiquitinyl-[acceptor protein]-L-lysine.</text>
        <dbReference type="EC" id="2.3.2.27"/>
    </reaction>
</comment>
<evidence type="ECO:0000256" key="9">
    <source>
        <dbReference type="SAM" id="MobiDB-lite"/>
    </source>
</evidence>
<feature type="compositionally biased region" description="Polar residues" evidence="9">
    <location>
        <begin position="20"/>
        <end position="29"/>
    </location>
</feature>
<accession>A0A1J6KPN7</accession>
<evidence type="ECO:0000256" key="7">
    <source>
        <dbReference type="ARBA" id="ARBA00022833"/>
    </source>
</evidence>
<name>A0A1J6KPN7_NICAT</name>
<keyword evidence="7" id="KW-0862">Zinc</keyword>
<dbReference type="EC" id="2.3.2.27" evidence="2"/>
<gene>
    <name evidence="11" type="primary">MBR1_5</name>
    <name evidence="11" type="ORF">A4A49_55223</name>
</gene>
<dbReference type="SMART" id="SM00184">
    <property type="entry name" value="RING"/>
    <property type="match status" value="1"/>
</dbReference>
<keyword evidence="4" id="KW-0479">Metal-binding</keyword>
<evidence type="ECO:0000256" key="1">
    <source>
        <dbReference type="ARBA" id="ARBA00000900"/>
    </source>
</evidence>
<keyword evidence="12" id="KW-1185">Reference proteome</keyword>
<proteinExistence type="predicted"/>
<dbReference type="AlphaFoldDB" id="A0A1J6KPN7"/>
<keyword evidence="6" id="KW-0833">Ubl conjugation pathway</keyword>
<dbReference type="InterPro" id="IPR001841">
    <property type="entry name" value="Znf_RING"/>
</dbReference>
<sequence length="235" mass="27274">MSNSHTHPSSQLAHNEARHSSPNYNGNNHRSVRHHQTNYVPSSPPHSSYDTISTGEYSNRINITNLSNRNSVNRVLRPGVVDNLHGRSSQNRSNPTIYAQLLREVIHDHIDVTDPFELLRLMLERHDSLHLTGVREEKEKDVLFRYLKTRTHHVPTPKDEVNSPTKAEIVVDKELSEICAICMAEYEHEEKIGTLQCGHEYHRDCIKHWLLRKHNCPMCRAPVFPSQQHRLWRGI</sequence>
<evidence type="ECO:0000256" key="4">
    <source>
        <dbReference type="ARBA" id="ARBA00022723"/>
    </source>
</evidence>
<feature type="domain" description="RING-type" evidence="10">
    <location>
        <begin position="179"/>
        <end position="220"/>
    </location>
</feature>
<dbReference type="GO" id="GO:0061630">
    <property type="term" value="F:ubiquitin protein ligase activity"/>
    <property type="evidence" value="ECO:0007669"/>
    <property type="project" value="UniProtKB-EC"/>
</dbReference>
<evidence type="ECO:0000256" key="5">
    <source>
        <dbReference type="ARBA" id="ARBA00022771"/>
    </source>
</evidence>
<dbReference type="OrthoDB" id="1302023at2759"/>
<dbReference type="GeneID" id="109219304"/>
<dbReference type="Gramene" id="OIT21137">
    <property type="protein sequence ID" value="OIT21137"/>
    <property type="gene ID" value="A4A49_55223"/>
</dbReference>
<dbReference type="PANTHER" id="PTHR22937:SF175">
    <property type="entry name" value="RING-TYPE E3 UBIQUITIN TRANSFERASE"/>
    <property type="match status" value="1"/>
</dbReference>
<protein>
    <recommendedName>
        <fullName evidence="2">RING-type E3 ubiquitin transferase</fullName>
        <ecNumber evidence="2">2.3.2.27</ecNumber>
    </recommendedName>
</protein>
<keyword evidence="3" id="KW-0808">Transferase</keyword>